<dbReference type="Pfam" id="PF21810">
    <property type="entry name" value="DUF6880"/>
    <property type="match status" value="1"/>
</dbReference>
<dbReference type="EMBL" id="CP022603">
    <property type="protein sequence ID" value="ASV84664.1"/>
    <property type="molecule type" value="Genomic_DNA"/>
</dbReference>
<dbReference type="OrthoDB" id="7183688at2"/>
<sequence length="484" mass="53835">MARKPALSVETLAELGTEKLARLVLDEALGNSAFRKLVSAALAGQKGPEAVAKIVDRRLGALEKARSFIEWEKVRPFRDDLTATVATISGELGEAAPHMAIDRLLRFIATHEQVFERVDDSSGHIQNVYYLSIAALGELTKKLNEDEASLLPGRIMLALGKSSHGYLVNVAQQVVEHLPEVTLRKWDADLAVMQREQEAKDAKSTDRYIFSNASQYRDVRQLVADGLGDLDGLIALEEKKHPNSQDTVGIAGRLLEAGRAKEALNWIRRPNNPGVRYMDAADLADGWLPRDPTASQRTSLEAKILEALDDKEAAQSLRWSAFKTSLDTAILKEYVAVLPDFEEFSVLDRAFSHAVSSKHIYNALSFLMEWPRLDLAAQLIIEHQDEWDGHQYYMLPPVADSLQHDYPLAAAILYRALLDDILARARSKAYPHAARYLKKLDGLAPKSDTEATAINGVISHSDYRADLQKLHGRKSGFWTIVKQG</sequence>
<dbReference type="KEGG" id="och:CES85_5459"/>
<dbReference type="RefSeq" id="WP_095445339.1">
    <property type="nucleotide sequence ID" value="NZ_CP022603.1"/>
</dbReference>
<dbReference type="InterPro" id="IPR049245">
    <property type="entry name" value="DUF6880"/>
</dbReference>
<dbReference type="Proteomes" id="UP000215256">
    <property type="component" value="Chromosome 2"/>
</dbReference>
<dbReference type="AlphaFoldDB" id="A0A248UDC4"/>
<protein>
    <submittedName>
        <fullName evidence="1">Uncharacterized protein</fullName>
    </submittedName>
</protein>
<organism evidence="1 2">
    <name type="scientific">Ochrobactrum quorumnocens</name>
    <dbReference type="NCBI Taxonomy" id="271865"/>
    <lineage>
        <taxon>Bacteria</taxon>
        <taxon>Pseudomonadati</taxon>
        <taxon>Pseudomonadota</taxon>
        <taxon>Alphaproteobacteria</taxon>
        <taxon>Hyphomicrobiales</taxon>
        <taxon>Brucellaceae</taxon>
        <taxon>Brucella/Ochrobactrum group</taxon>
        <taxon>Ochrobactrum</taxon>
    </lineage>
</organism>
<gene>
    <name evidence="1" type="ORF">CES85_5459</name>
</gene>
<accession>A0A248UDC4</accession>
<evidence type="ECO:0000313" key="1">
    <source>
        <dbReference type="EMBL" id="ASV84664.1"/>
    </source>
</evidence>
<proteinExistence type="predicted"/>
<name>A0A248UDC4_9HYPH</name>
<evidence type="ECO:0000313" key="2">
    <source>
        <dbReference type="Proteomes" id="UP000215256"/>
    </source>
</evidence>
<reference evidence="1 2" key="1">
    <citation type="submission" date="2017-07" db="EMBL/GenBank/DDBJ databases">
        <title>Phylogenetic study on the rhizospheric bacterium Ochrobactrum sp. A44.</title>
        <authorList>
            <person name="Krzyzanowska D.M."/>
            <person name="Ossowicki A."/>
            <person name="Rajewska M."/>
            <person name="Maciag T."/>
            <person name="Kaczynski Z."/>
            <person name="Czerwicka M."/>
            <person name="Jafra S."/>
        </authorList>
    </citation>
    <scope>NUCLEOTIDE SEQUENCE [LARGE SCALE GENOMIC DNA]</scope>
    <source>
        <strain evidence="1 2">A44</strain>
    </source>
</reference>